<gene>
    <name evidence="10" type="ORF">ASTO00021_LOCUS3940</name>
</gene>
<dbReference type="GO" id="GO:0016051">
    <property type="term" value="P:carbohydrate biosynthetic process"/>
    <property type="evidence" value="ECO:0007669"/>
    <property type="project" value="InterPro"/>
</dbReference>
<evidence type="ECO:0000256" key="4">
    <source>
        <dbReference type="ARBA" id="ARBA00022692"/>
    </source>
</evidence>
<evidence type="ECO:0000256" key="2">
    <source>
        <dbReference type="ARBA" id="ARBA00006339"/>
    </source>
</evidence>
<accession>A0A7S3LL91</accession>
<keyword evidence="4 9" id="KW-0812">Transmembrane</keyword>
<evidence type="ECO:0000256" key="6">
    <source>
        <dbReference type="ARBA" id="ARBA00023034"/>
    </source>
</evidence>
<dbReference type="Pfam" id="PF03567">
    <property type="entry name" value="Sulfotransfer_2"/>
    <property type="match status" value="1"/>
</dbReference>
<feature type="transmembrane region" description="Helical" evidence="9">
    <location>
        <begin position="56"/>
        <end position="73"/>
    </location>
</feature>
<keyword evidence="8" id="KW-0325">Glycoprotein</keyword>
<dbReference type="InterPro" id="IPR018011">
    <property type="entry name" value="Carb_sulfotrans_8-10"/>
</dbReference>
<keyword evidence="7 9" id="KW-0472">Membrane</keyword>
<evidence type="ECO:0008006" key="11">
    <source>
        <dbReference type="Google" id="ProtNLM"/>
    </source>
</evidence>
<dbReference type="GO" id="GO:0008146">
    <property type="term" value="F:sulfotransferase activity"/>
    <property type="evidence" value="ECO:0007669"/>
    <property type="project" value="InterPro"/>
</dbReference>
<dbReference type="GO" id="GO:0000139">
    <property type="term" value="C:Golgi membrane"/>
    <property type="evidence" value="ECO:0007669"/>
    <property type="project" value="UniProtKB-SubCell"/>
</dbReference>
<dbReference type="PANTHER" id="PTHR12137">
    <property type="entry name" value="CARBOHYDRATE SULFOTRANSFERASE"/>
    <property type="match status" value="1"/>
</dbReference>
<name>A0A7S3LL91_9STRA</name>
<comment type="similarity">
    <text evidence="2">Belongs to the sulfotransferase 2 family.</text>
</comment>
<dbReference type="InterPro" id="IPR005331">
    <property type="entry name" value="Sulfotransferase"/>
</dbReference>
<keyword evidence="6" id="KW-0333">Golgi apparatus</keyword>
<evidence type="ECO:0000256" key="7">
    <source>
        <dbReference type="ARBA" id="ARBA00023136"/>
    </source>
</evidence>
<reference evidence="10" key="1">
    <citation type="submission" date="2021-01" db="EMBL/GenBank/DDBJ databases">
        <authorList>
            <person name="Corre E."/>
            <person name="Pelletier E."/>
            <person name="Niang G."/>
            <person name="Scheremetjew M."/>
            <person name="Finn R."/>
            <person name="Kale V."/>
            <person name="Holt S."/>
            <person name="Cochrane G."/>
            <person name="Meng A."/>
            <person name="Brown T."/>
            <person name="Cohen L."/>
        </authorList>
    </citation>
    <scope>NUCLEOTIDE SEQUENCE</scope>
    <source>
        <strain evidence="10">GSBS06</strain>
    </source>
</reference>
<evidence type="ECO:0000256" key="9">
    <source>
        <dbReference type="SAM" id="Phobius"/>
    </source>
</evidence>
<evidence type="ECO:0000256" key="3">
    <source>
        <dbReference type="ARBA" id="ARBA00022679"/>
    </source>
</evidence>
<organism evidence="10">
    <name type="scientific">Aplanochytrium stocchinoi</name>
    <dbReference type="NCBI Taxonomy" id="215587"/>
    <lineage>
        <taxon>Eukaryota</taxon>
        <taxon>Sar</taxon>
        <taxon>Stramenopiles</taxon>
        <taxon>Bigyra</taxon>
        <taxon>Labyrinthulomycetes</taxon>
        <taxon>Thraustochytrida</taxon>
        <taxon>Thraustochytriidae</taxon>
        <taxon>Aplanochytrium</taxon>
    </lineage>
</organism>
<comment type="subcellular location">
    <subcellularLocation>
        <location evidence="1">Golgi apparatus membrane</location>
        <topology evidence="1">Single-pass type II membrane protein</topology>
    </subcellularLocation>
</comment>
<keyword evidence="3" id="KW-0808">Transferase</keyword>
<protein>
    <recommendedName>
        <fullName evidence="11">Carbohydrate sulfotransferase</fullName>
    </recommendedName>
</protein>
<sequence length="453" mass="52308">MGIKDFPHVFGACGRSSNSCCFSREKDENHSLSMHKHDQILRCECKLFSCLKGRSIVLIVLCIFMVCLCFVRLKDIHRRGQDYILNQRVASEYSLAEYLASTAKIFEVDSGFKILKTDKIELMAAQRAPIDKSSKHTVFEKLWNYAFGSHIQLSNVSDASVLDNGLGYIPQAPNMGPMVTETIAANDCDASELTTSMIFVSSNLLWCPAAKVGTSTIYKSLAKLLLNQSESDTMTRQSRCYRGFHCGNEFSNEDSASCSAKEQWSCDIETKPLVWARNDKTEICQEARKRLSFTTIRNPWDRILSVYNGKIKTKTLGSYKVKGRWFKFPKHKIISFADFVRLIAKQKPEEMDTHWQPYYFRCHTSGKHRFEYDTIIRYEDEFEQKLQQLYHEAGFRYLPDVEVYSNTKNDLNERYNAYTNKIKLGISHSMELVNLVAKVYAEDIIRFNYSFYT</sequence>
<proteinExistence type="inferred from homology"/>
<dbReference type="EMBL" id="HBIN01005461">
    <property type="protein sequence ID" value="CAE0433619.1"/>
    <property type="molecule type" value="Transcribed_RNA"/>
</dbReference>
<evidence type="ECO:0000256" key="8">
    <source>
        <dbReference type="ARBA" id="ARBA00023180"/>
    </source>
</evidence>
<dbReference type="PANTHER" id="PTHR12137:SF54">
    <property type="entry name" value="CARBOHYDRATE SULFOTRANSFERASE"/>
    <property type="match status" value="1"/>
</dbReference>
<dbReference type="AlphaFoldDB" id="A0A7S3LL91"/>
<evidence type="ECO:0000256" key="1">
    <source>
        <dbReference type="ARBA" id="ARBA00004323"/>
    </source>
</evidence>
<keyword evidence="5 9" id="KW-1133">Transmembrane helix</keyword>
<evidence type="ECO:0000256" key="5">
    <source>
        <dbReference type="ARBA" id="ARBA00022989"/>
    </source>
</evidence>
<evidence type="ECO:0000313" key="10">
    <source>
        <dbReference type="EMBL" id="CAE0433619.1"/>
    </source>
</evidence>